<proteinExistence type="predicted"/>
<evidence type="ECO:0000313" key="2">
    <source>
        <dbReference type="Proteomes" id="UP000604661"/>
    </source>
</evidence>
<accession>A0ABR8F9N0</accession>
<sequence>MASHINLAVSIDVGGSGTKIIYKSNGWKEPQLIVMSPEVEQITKADFQRYQDNQVWNGMPLPEHQAYLEWQDSIFIVGEFALEFAAVDRIHERKYENALYKVLAAVGVILQKHNVAIKKRNAESPKIILDLAFLLPWNEYNDHKRFFSQLQQMLKAFKFRGQAWDITLSENFLCRPEGAGLLGIYTKTKGVSWFQQNQVAILMLGHRNTTLLCFDKGIRKSADSPMLGFSSLLDDVCSRVSGIGRDQLAQAIFEALYEAKNEIYEYEPPHVNTKHPNWRKLKAIQLLATARDESLRQRELEDIVVALVAATNAYWLRLKKWLEKNLPTWPKQIIIGGGAAAFIEPELEHYFNCVPCGTNEKKLFRGERAPTYRQKTNYSQQEIGPYAQLVWLSEINQQIERTFKIGFGPNRGLAFRLIDCFGMMDQLLDKTKEVVKSDKSEKTA</sequence>
<reference evidence="1 2" key="1">
    <citation type="journal article" date="2020" name="ISME J.">
        <title>Comparative genomics reveals insights into cyanobacterial evolution and habitat adaptation.</title>
        <authorList>
            <person name="Chen M.Y."/>
            <person name="Teng W.K."/>
            <person name="Zhao L."/>
            <person name="Hu C.X."/>
            <person name="Zhou Y.K."/>
            <person name="Han B.P."/>
            <person name="Song L.R."/>
            <person name="Shu W.S."/>
        </authorList>
    </citation>
    <scope>NUCLEOTIDE SEQUENCE [LARGE SCALE GENOMIC DNA]</scope>
    <source>
        <strain evidence="1 2">FACHB-391</strain>
    </source>
</reference>
<keyword evidence="2" id="KW-1185">Reference proteome</keyword>
<comment type="caution">
    <text evidence="1">The sequence shown here is derived from an EMBL/GenBank/DDBJ whole genome shotgun (WGS) entry which is preliminary data.</text>
</comment>
<organism evidence="1 2">
    <name type="scientific">Nostoc linckia FACHB-391</name>
    <dbReference type="NCBI Taxonomy" id="2692906"/>
    <lineage>
        <taxon>Bacteria</taxon>
        <taxon>Bacillati</taxon>
        <taxon>Cyanobacteriota</taxon>
        <taxon>Cyanophyceae</taxon>
        <taxon>Nostocales</taxon>
        <taxon>Nostocaceae</taxon>
        <taxon>Nostoc</taxon>
    </lineage>
</organism>
<evidence type="ECO:0000313" key="1">
    <source>
        <dbReference type="EMBL" id="MBD2565600.1"/>
    </source>
</evidence>
<dbReference type="RefSeq" id="WP_190900741.1">
    <property type="nucleotide sequence ID" value="NZ_JACJTE010000097.1"/>
</dbReference>
<dbReference type="Proteomes" id="UP000604661">
    <property type="component" value="Unassembled WGS sequence"/>
</dbReference>
<dbReference type="CDD" id="cd10227">
    <property type="entry name" value="ASKHA_NBD_ParM-like"/>
    <property type="match status" value="1"/>
</dbReference>
<name>A0ABR8F9N0_NOSLI</name>
<protein>
    <submittedName>
        <fullName evidence="1">ParM/StbA family protein</fullName>
    </submittedName>
</protein>
<gene>
    <name evidence="1" type="ORF">H6G95_34565</name>
</gene>
<dbReference type="Gene3D" id="3.30.420.40">
    <property type="match status" value="1"/>
</dbReference>
<dbReference type="EMBL" id="JACJTE010000097">
    <property type="protein sequence ID" value="MBD2565600.1"/>
    <property type="molecule type" value="Genomic_DNA"/>
</dbReference>